<name>A0A318S7E6_9DEIO</name>
<keyword evidence="2" id="KW-1185">Reference proteome</keyword>
<organism evidence="1 2">
    <name type="scientific">Deinococcus yavapaiensis KR-236</name>
    <dbReference type="NCBI Taxonomy" id="694435"/>
    <lineage>
        <taxon>Bacteria</taxon>
        <taxon>Thermotogati</taxon>
        <taxon>Deinococcota</taxon>
        <taxon>Deinococci</taxon>
        <taxon>Deinococcales</taxon>
        <taxon>Deinococcaceae</taxon>
        <taxon>Deinococcus</taxon>
    </lineage>
</organism>
<dbReference type="RefSeq" id="WP_110888024.1">
    <property type="nucleotide sequence ID" value="NZ_QJSX01000015.1"/>
</dbReference>
<sequence length="96" mass="11029">MFFRRKPPASPYVKQDDPNTYRLRLRTKRHGDVVELRFTKSANIGTRDEGGYVFRKVFVSSDHFDRGEVTVVFDGRYNVTSVEVDGGDAVPVSEWT</sequence>
<evidence type="ECO:0000313" key="2">
    <source>
        <dbReference type="Proteomes" id="UP000248326"/>
    </source>
</evidence>
<comment type="caution">
    <text evidence="1">The sequence shown here is derived from an EMBL/GenBank/DDBJ whole genome shotgun (WGS) entry which is preliminary data.</text>
</comment>
<reference evidence="1 2" key="1">
    <citation type="submission" date="2018-06" db="EMBL/GenBank/DDBJ databases">
        <title>Genomic Encyclopedia of Type Strains, Phase IV (KMG-IV): sequencing the most valuable type-strain genomes for metagenomic binning, comparative biology and taxonomic classification.</title>
        <authorList>
            <person name="Goeker M."/>
        </authorList>
    </citation>
    <scope>NUCLEOTIDE SEQUENCE [LARGE SCALE GENOMIC DNA]</scope>
    <source>
        <strain evidence="1 2">DSM 18048</strain>
    </source>
</reference>
<dbReference type="AlphaFoldDB" id="A0A318S7E6"/>
<accession>A0A318S7E6</accession>
<gene>
    <name evidence="1" type="ORF">DES52_11542</name>
</gene>
<proteinExistence type="predicted"/>
<evidence type="ECO:0000313" key="1">
    <source>
        <dbReference type="EMBL" id="PYE51110.1"/>
    </source>
</evidence>
<protein>
    <submittedName>
        <fullName evidence="1">Uncharacterized protein</fullName>
    </submittedName>
</protein>
<dbReference type="Proteomes" id="UP000248326">
    <property type="component" value="Unassembled WGS sequence"/>
</dbReference>
<dbReference type="EMBL" id="QJSX01000015">
    <property type="protein sequence ID" value="PYE51110.1"/>
    <property type="molecule type" value="Genomic_DNA"/>
</dbReference>
<dbReference type="OrthoDB" id="69154at2"/>